<sequence length="138" mass="16402">MEYPQLYKYIRWTQTSDFSYVANESQNYEKISNNPGAWSRFRGLHSYPSSFTKSLYVGDNSGENWFFAVGVIYDQFKGVMPATENEIWLQFVDLWLEIDDFEKMKLLPPIFKGCTSNCRTNFLFSFSYYTVFILIYEK</sequence>
<proteinExistence type="predicted"/>
<dbReference type="AlphaFoldDB" id="A2EYC0"/>
<gene>
    <name evidence="1" type="ORF">TVAG_054450</name>
</gene>
<keyword evidence="2" id="KW-1185">Reference proteome</keyword>
<protein>
    <submittedName>
        <fullName evidence="1">Uncharacterized protein</fullName>
    </submittedName>
</protein>
<dbReference type="VEuPathDB" id="TrichDB:TVAG_054450"/>
<reference evidence="1" key="1">
    <citation type="submission" date="2006-10" db="EMBL/GenBank/DDBJ databases">
        <authorList>
            <person name="Amadeo P."/>
            <person name="Zhao Q."/>
            <person name="Wortman J."/>
            <person name="Fraser-Liggett C."/>
            <person name="Carlton J."/>
        </authorList>
    </citation>
    <scope>NUCLEOTIDE SEQUENCE</scope>
    <source>
        <strain evidence="1">G3</strain>
    </source>
</reference>
<dbReference type="KEGG" id="tva:4760184"/>
<evidence type="ECO:0000313" key="1">
    <source>
        <dbReference type="EMBL" id="EAY02347.1"/>
    </source>
</evidence>
<dbReference type="VEuPathDB" id="TrichDB:TVAGG3_0774290"/>
<dbReference type="Proteomes" id="UP000001542">
    <property type="component" value="Unassembled WGS sequence"/>
</dbReference>
<dbReference type="InParanoid" id="A2EYC0"/>
<dbReference type="EMBL" id="DS113539">
    <property type="protein sequence ID" value="EAY02347.1"/>
    <property type="molecule type" value="Genomic_DNA"/>
</dbReference>
<dbReference type="RefSeq" id="XP_001314662.1">
    <property type="nucleotide sequence ID" value="XM_001314632.1"/>
</dbReference>
<reference evidence="1" key="2">
    <citation type="journal article" date="2007" name="Science">
        <title>Draft genome sequence of the sexually transmitted pathogen Trichomonas vaginalis.</title>
        <authorList>
            <person name="Carlton J.M."/>
            <person name="Hirt R.P."/>
            <person name="Silva J.C."/>
            <person name="Delcher A.L."/>
            <person name="Schatz M."/>
            <person name="Zhao Q."/>
            <person name="Wortman J.R."/>
            <person name="Bidwell S.L."/>
            <person name="Alsmark U.C.M."/>
            <person name="Besteiro S."/>
            <person name="Sicheritz-Ponten T."/>
            <person name="Noel C.J."/>
            <person name="Dacks J.B."/>
            <person name="Foster P.G."/>
            <person name="Simillion C."/>
            <person name="Van de Peer Y."/>
            <person name="Miranda-Saavedra D."/>
            <person name="Barton G.J."/>
            <person name="Westrop G.D."/>
            <person name="Mueller S."/>
            <person name="Dessi D."/>
            <person name="Fiori P.L."/>
            <person name="Ren Q."/>
            <person name="Paulsen I."/>
            <person name="Zhang H."/>
            <person name="Bastida-Corcuera F.D."/>
            <person name="Simoes-Barbosa A."/>
            <person name="Brown M.T."/>
            <person name="Hayes R.D."/>
            <person name="Mukherjee M."/>
            <person name="Okumura C.Y."/>
            <person name="Schneider R."/>
            <person name="Smith A.J."/>
            <person name="Vanacova S."/>
            <person name="Villalvazo M."/>
            <person name="Haas B.J."/>
            <person name="Pertea M."/>
            <person name="Feldblyum T.V."/>
            <person name="Utterback T.R."/>
            <person name="Shu C.L."/>
            <person name="Osoegawa K."/>
            <person name="de Jong P.J."/>
            <person name="Hrdy I."/>
            <person name="Horvathova L."/>
            <person name="Zubacova Z."/>
            <person name="Dolezal P."/>
            <person name="Malik S.B."/>
            <person name="Logsdon J.M. Jr."/>
            <person name="Henze K."/>
            <person name="Gupta A."/>
            <person name="Wang C.C."/>
            <person name="Dunne R.L."/>
            <person name="Upcroft J.A."/>
            <person name="Upcroft P."/>
            <person name="White O."/>
            <person name="Salzberg S.L."/>
            <person name="Tang P."/>
            <person name="Chiu C.-H."/>
            <person name="Lee Y.-S."/>
            <person name="Embley T.M."/>
            <person name="Coombs G.H."/>
            <person name="Mottram J.C."/>
            <person name="Tachezy J."/>
            <person name="Fraser-Liggett C.M."/>
            <person name="Johnson P.J."/>
        </authorList>
    </citation>
    <scope>NUCLEOTIDE SEQUENCE [LARGE SCALE GENOMIC DNA]</scope>
    <source>
        <strain evidence="1">G3</strain>
    </source>
</reference>
<accession>A2EYC0</accession>
<evidence type="ECO:0000313" key="2">
    <source>
        <dbReference type="Proteomes" id="UP000001542"/>
    </source>
</evidence>
<name>A2EYC0_TRIV3</name>
<organism evidence="1 2">
    <name type="scientific">Trichomonas vaginalis (strain ATCC PRA-98 / G3)</name>
    <dbReference type="NCBI Taxonomy" id="412133"/>
    <lineage>
        <taxon>Eukaryota</taxon>
        <taxon>Metamonada</taxon>
        <taxon>Parabasalia</taxon>
        <taxon>Trichomonadida</taxon>
        <taxon>Trichomonadidae</taxon>
        <taxon>Trichomonas</taxon>
    </lineage>
</organism>